<protein>
    <submittedName>
        <fullName evidence="1">Uncharacterized protein</fullName>
    </submittedName>
</protein>
<dbReference type="OrthoDB" id="5796917at2"/>
<dbReference type="RefSeq" id="WP_132971128.1">
    <property type="nucleotide sequence ID" value="NZ_SMFX01000001.1"/>
</dbReference>
<evidence type="ECO:0000313" key="1">
    <source>
        <dbReference type="EMBL" id="TCK17240.1"/>
    </source>
</evidence>
<proteinExistence type="predicted"/>
<comment type="caution">
    <text evidence="1">The sequence shown here is derived from an EMBL/GenBank/DDBJ whole genome shotgun (WGS) entry which is preliminary data.</text>
</comment>
<evidence type="ECO:0000313" key="2">
    <source>
        <dbReference type="Proteomes" id="UP000295707"/>
    </source>
</evidence>
<accession>A0A4R1HAT0</accession>
<dbReference type="EMBL" id="SMFX01000001">
    <property type="protein sequence ID" value="TCK17240.1"/>
    <property type="molecule type" value="Genomic_DNA"/>
</dbReference>
<gene>
    <name evidence="1" type="ORF">DFR30_0462</name>
</gene>
<organism evidence="1 2">
    <name type="scientific">Thiogranum longum</name>
    <dbReference type="NCBI Taxonomy" id="1537524"/>
    <lineage>
        <taxon>Bacteria</taxon>
        <taxon>Pseudomonadati</taxon>
        <taxon>Pseudomonadota</taxon>
        <taxon>Gammaproteobacteria</taxon>
        <taxon>Chromatiales</taxon>
        <taxon>Ectothiorhodospiraceae</taxon>
        <taxon>Thiogranum</taxon>
    </lineage>
</organism>
<reference evidence="1 2" key="1">
    <citation type="submission" date="2019-03" db="EMBL/GenBank/DDBJ databases">
        <title>Genomic Encyclopedia of Type Strains, Phase IV (KMG-IV): sequencing the most valuable type-strain genomes for metagenomic binning, comparative biology and taxonomic classification.</title>
        <authorList>
            <person name="Goeker M."/>
        </authorList>
    </citation>
    <scope>NUCLEOTIDE SEQUENCE [LARGE SCALE GENOMIC DNA]</scope>
    <source>
        <strain evidence="1 2">DSM 19610</strain>
    </source>
</reference>
<keyword evidence="2" id="KW-1185">Reference proteome</keyword>
<name>A0A4R1HAT0_9GAMM</name>
<sequence>MLEDTGLTGVLKDGEEAVYAVGEHFLSLVTFLGCAPQISLTDEAAVQGQPVCRICLHDFDAVQLLESQPASTLRCAACRTPQRRPSEPEHNQQLTCPECGESSPLFRFDWRRSAAFGCFFVEIENVFPHEAVPADRLMEALEALSGHGWDYFYLSR</sequence>
<dbReference type="AlphaFoldDB" id="A0A4R1HAT0"/>
<dbReference type="Proteomes" id="UP000295707">
    <property type="component" value="Unassembled WGS sequence"/>
</dbReference>